<reference evidence="1 2" key="1">
    <citation type="journal article" date="2021" name="MBio">
        <title>Poor Competitiveness of Bradyrhizobium in Pigeon Pea Root Colonization in Indian Soils.</title>
        <authorList>
            <person name="Chalasani D."/>
            <person name="Basu A."/>
            <person name="Pullabhotla S.V.S.R.N."/>
            <person name="Jorrin B."/>
            <person name="Neal A.L."/>
            <person name="Poole P.S."/>
            <person name="Podile A.R."/>
            <person name="Tkacz A."/>
        </authorList>
    </citation>
    <scope>NUCLEOTIDE SEQUENCE [LARGE SCALE GENOMIC DNA]</scope>
    <source>
        <strain evidence="1 2">HU14</strain>
    </source>
</reference>
<accession>A0ABS7HJP8</accession>
<dbReference type="RefSeq" id="WP_220299849.1">
    <property type="nucleotide sequence ID" value="NZ_JAEUAW010000003.1"/>
</dbReference>
<protein>
    <submittedName>
        <fullName evidence="1">Uncharacterized protein</fullName>
    </submittedName>
</protein>
<keyword evidence="2" id="KW-1185">Reference proteome</keyword>
<evidence type="ECO:0000313" key="1">
    <source>
        <dbReference type="EMBL" id="MBW9093127.1"/>
    </source>
</evidence>
<evidence type="ECO:0000313" key="2">
    <source>
        <dbReference type="Proteomes" id="UP001196843"/>
    </source>
</evidence>
<organism evidence="1 2">
    <name type="scientific">Microbacterium jejuense</name>
    <dbReference type="NCBI Taxonomy" id="1263637"/>
    <lineage>
        <taxon>Bacteria</taxon>
        <taxon>Bacillati</taxon>
        <taxon>Actinomycetota</taxon>
        <taxon>Actinomycetes</taxon>
        <taxon>Micrococcales</taxon>
        <taxon>Microbacteriaceae</taxon>
        <taxon>Microbacterium</taxon>
    </lineage>
</organism>
<dbReference type="Proteomes" id="UP001196843">
    <property type="component" value="Unassembled WGS sequence"/>
</dbReference>
<comment type="caution">
    <text evidence="1">The sequence shown here is derived from an EMBL/GenBank/DDBJ whole genome shotgun (WGS) entry which is preliminary data.</text>
</comment>
<proteinExistence type="predicted"/>
<sequence>MNVLALDPDAQHHEWVRSFTWHLDIVPPLIEAIIWSTMPSIKAAQTDKVVVSGGGFIDNMTTALAAFDQSSDGRGISPSGAVADAELLWWGFVDYARAVTAWLNADVLAPWAPILPPLSAQQWSAKPKPDADPLSARGEALIVVGWLVDHADAVAQVPELTEAMDAMFAEIRRLRGRYGVHPRPRAQLELCSTCGERQVGFAWVSNPNGSPKPIRVGRCRRCGETYEVAPAPVAAEPAVVLSETCADAAHDRCESVHCECSCHQREAKAA</sequence>
<name>A0ABS7HJP8_9MICO</name>
<gene>
    <name evidence="1" type="ORF">JNB62_05480</name>
</gene>
<dbReference type="EMBL" id="JAEUAW010000003">
    <property type="protein sequence ID" value="MBW9093127.1"/>
    <property type="molecule type" value="Genomic_DNA"/>
</dbReference>